<dbReference type="NCBIfam" id="NF008275">
    <property type="entry name" value="PRK11053.1"/>
    <property type="match status" value="1"/>
</dbReference>
<dbReference type="PANTHER" id="PTHR43673:SF2">
    <property type="entry name" value="NITROREDUCTASE"/>
    <property type="match status" value="1"/>
</dbReference>
<gene>
    <name evidence="8" type="ORF">AYY17_06085</name>
</gene>
<keyword evidence="5" id="KW-0521">NADP</keyword>
<dbReference type="Proteomes" id="UP000092247">
    <property type="component" value="Unassembled WGS sequence"/>
</dbReference>
<comment type="cofactor">
    <cofactor evidence="1">
        <name>FMN</name>
        <dbReference type="ChEBI" id="CHEBI:58210"/>
    </cofactor>
</comment>
<comment type="similarity">
    <text evidence="2">Belongs to the nitroreductase family.</text>
</comment>
<sequence>MTITQAVMRRYSTKSFDPAKKISADVMEEIKTLLRYSPSSVNIQPWHFIIAQSEEGKQRIAASTQPGYEFNTAKITHASHVVLLCAKTDIDDAHINAVLEQEDKDGRFATPEHKAANNGGRNFFVNFHKEKLSDLPHWLEKQTFLNLGALLLGAGALGVDAVPMEGMDFDTLNNEFGLSAKGLAPVAVVSLGYRSTDDFNAALPKSRLPEEQIITII</sequence>
<evidence type="ECO:0000259" key="7">
    <source>
        <dbReference type="Pfam" id="PF00881"/>
    </source>
</evidence>
<dbReference type="InterPro" id="IPR000415">
    <property type="entry name" value="Nitroreductase-like"/>
</dbReference>
<keyword evidence="3" id="KW-0285">Flavoprotein</keyword>
<comment type="caution">
    <text evidence="8">The sequence shown here is derived from an EMBL/GenBank/DDBJ whole genome shotgun (WGS) entry which is preliminary data.</text>
</comment>
<evidence type="ECO:0000256" key="6">
    <source>
        <dbReference type="ARBA" id="ARBA00023002"/>
    </source>
</evidence>
<protein>
    <submittedName>
        <fullName evidence="8">NAD(P)H nitroreductase</fullName>
    </submittedName>
</protein>
<organism evidence="8 9">
    <name type="scientific">Morganella psychrotolerans</name>
    <dbReference type="NCBI Taxonomy" id="368603"/>
    <lineage>
        <taxon>Bacteria</taxon>
        <taxon>Pseudomonadati</taxon>
        <taxon>Pseudomonadota</taxon>
        <taxon>Gammaproteobacteria</taxon>
        <taxon>Enterobacterales</taxon>
        <taxon>Morganellaceae</taxon>
        <taxon>Morganella</taxon>
    </lineage>
</organism>
<dbReference type="Gene3D" id="3.40.109.10">
    <property type="entry name" value="NADH Oxidase"/>
    <property type="match status" value="1"/>
</dbReference>
<name>A0A1B8H9Z7_9GAMM</name>
<dbReference type="PANTHER" id="PTHR43673">
    <property type="entry name" value="NAD(P)H NITROREDUCTASE YDGI-RELATED"/>
    <property type="match status" value="1"/>
</dbReference>
<dbReference type="Pfam" id="PF00881">
    <property type="entry name" value="Nitroreductase"/>
    <property type="match status" value="1"/>
</dbReference>
<evidence type="ECO:0000256" key="2">
    <source>
        <dbReference type="ARBA" id="ARBA00007118"/>
    </source>
</evidence>
<dbReference type="AlphaFoldDB" id="A0A1B8H9Z7"/>
<evidence type="ECO:0000313" key="9">
    <source>
        <dbReference type="Proteomes" id="UP000092247"/>
    </source>
</evidence>
<reference evidence="8 9" key="1">
    <citation type="submission" date="2016-06" db="EMBL/GenBank/DDBJ databases">
        <authorList>
            <person name="Kjaerup R.B."/>
            <person name="Dalgaard T.S."/>
            <person name="Juul-Madsen H.R."/>
        </authorList>
    </citation>
    <scope>NUCLEOTIDE SEQUENCE [LARGE SCALE GENOMIC DNA]</scope>
    <source>
        <strain evidence="8 9">GCSL-Mp3</strain>
    </source>
</reference>
<dbReference type="InterPro" id="IPR033878">
    <property type="entry name" value="NfsB-like"/>
</dbReference>
<evidence type="ECO:0000256" key="3">
    <source>
        <dbReference type="ARBA" id="ARBA00022630"/>
    </source>
</evidence>
<evidence type="ECO:0000256" key="4">
    <source>
        <dbReference type="ARBA" id="ARBA00022643"/>
    </source>
</evidence>
<dbReference type="RefSeq" id="WP_067424177.1">
    <property type="nucleotide sequence ID" value="NZ_LZEX01000023.1"/>
</dbReference>
<dbReference type="CDD" id="cd02149">
    <property type="entry name" value="NfsB-like"/>
    <property type="match status" value="1"/>
</dbReference>
<dbReference type="InterPro" id="IPR029479">
    <property type="entry name" value="Nitroreductase"/>
</dbReference>
<dbReference type="EMBL" id="LZEX01000023">
    <property type="protein sequence ID" value="OBU05906.1"/>
    <property type="molecule type" value="Genomic_DNA"/>
</dbReference>
<dbReference type="SUPFAM" id="SSF55469">
    <property type="entry name" value="FMN-dependent nitroreductase-like"/>
    <property type="match status" value="1"/>
</dbReference>
<evidence type="ECO:0000256" key="1">
    <source>
        <dbReference type="ARBA" id="ARBA00001917"/>
    </source>
</evidence>
<accession>A0A1B8H9Z7</accession>
<proteinExistence type="inferred from homology"/>
<evidence type="ECO:0000313" key="8">
    <source>
        <dbReference type="EMBL" id="OBU05906.1"/>
    </source>
</evidence>
<dbReference type="STRING" id="368603.AYY16_12280"/>
<dbReference type="GO" id="GO:0016491">
    <property type="term" value="F:oxidoreductase activity"/>
    <property type="evidence" value="ECO:0007669"/>
    <property type="project" value="UniProtKB-KW"/>
</dbReference>
<keyword evidence="4" id="KW-0288">FMN</keyword>
<feature type="domain" description="Nitroreductase" evidence="7">
    <location>
        <begin position="8"/>
        <end position="193"/>
    </location>
</feature>
<evidence type="ECO:0000256" key="5">
    <source>
        <dbReference type="ARBA" id="ARBA00022857"/>
    </source>
</evidence>
<keyword evidence="6" id="KW-0560">Oxidoreductase</keyword>